<reference evidence="2 3" key="1">
    <citation type="submission" date="2024-08" db="EMBL/GenBank/DDBJ databases">
        <title>Two novel Cytobacillus novel species.</title>
        <authorList>
            <person name="Liu G."/>
        </authorList>
    </citation>
    <scope>NUCLEOTIDE SEQUENCE [LARGE SCALE GENOMIC DNA]</scope>
    <source>
        <strain evidence="2 3">FJAT-53684</strain>
    </source>
</reference>
<gene>
    <name evidence="2" type="ORF">ACFYKT_08465</name>
</gene>
<dbReference type="EMBL" id="JBIACJ010000003">
    <property type="protein sequence ID" value="MFE8696388.1"/>
    <property type="molecule type" value="Genomic_DNA"/>
</dbReference>
<comment type="similarity">
    <text evidence="1">Belongs to the UPF0738 family.</text>
</comment>
<accession>A0ABW6JWW4</accession>
<evidence type="ECO:0000256" key="1">
    <source>
        <dbReference type="HAMAP-Rule" id="MF_01861"/>
    </source>
</evidence>
<protein>
    <recommendedName>
        <fullName evidence="1">UPF0738 protein ACFYKT_08465</fullName>
    </recommendedName>
</protein>
<evidence type="ECO:0000313" key="2">
    <source>
        <dbReference type="EMBL" id="MFE8696388.1"/>
    </source>
</evidence>
<sequence length="123" mass="14478">MKKKIIIKNAKVNENEELIMYVEEEFPVSEWKPMEQMLVDSDNLSFIYIVDDHDDYTYIAIPDSQWPEVKEGHEKNAPVYLSNQTERLLLQGFYEELSYLIENIKGNSNYGDEMVNKVESTFS</sequence>
<organism evidence="2 3">
    <name type="scientific">Cytobacillus mangrovibacter</name>
    <dbReference type="NCBI Taxonomy" id="3299024"/>
    <lineage>
        <taxon>Bacteria</taxon>
        <taxon>Bacillati</taxon>
        <taxon>Bacillota</taxon>
        <taxon>Bacilli</taxon>
        <taxon>Bacillales</taxon>
        <taxon>Bacillaceae</taxon>
        <taxon>Cytobacillus</taxon>
    </lineage>
</organism>
<dbReference type="HAMAP" id="MF_01861">
    <property type="entry name" value="UPF0738"/>
    <property type="match status" value="1"/>
</dbReference>
<dbReference type="RefSeq" id="WP_389218229.1">
    <property type="nucleotide sequence ID" value="NZ_JBIACJ010000003.1"/>
</dbReference>
<dbReference type="Pfam" id="PF19785">
    <property type="entry name" value="UPF0738"/>
    <property type="match status" value="1"/>
</dbReference>
<name>A0ABW6JWW4_9BACI</name>
<dbReference type="InterPro" id="IPR020908">
    <property type="entry name" value="UPF0738"/>
</dbReference>
<dbReference type="Proteomes" id="UP001601058">
    <property type="component" value="Unassembled WGS sequence"/>
</dbReference>
<comment type="caution">
    <text evidence="2">The sequence shown here is derived from an EMBL/GenBank/DDBJ whole genome shotgun (WGS) entry which is preliminary data.</text>
</comment>
<keyword evidence="3" id="KW-1185">Reference proteome</keyword>
<proteinExistence type="inferred from homology"/>
<evidence type="ECO:0000313" key="3">
    <source>
        <dbReference type="Proteomes" id="UP001601058"/>
    </source>
</evidence>